<dbReference type="EMBL" id="JAIVFQ010000038">
    <property type="protein sequence ID" value="MCC5601823.1"/>
    <property type="molecule type" value="Genomic_DNA"/>
</dbReference>
<evidence type="ECO:0000313" key="2">
    <source>
        <dbReference type="Proteomes" id="UP001199525"/>
    </source>
</evidence>
<keyword evidence="2" id="KW-1185">Reference proteome</keyword>
<sequence>MSPTFYSGEDTLCRGSKKRCFVGWARAARLSVVICDRASHPEWAIAQDT</sequence>
<reference evidence="1 2" key="1">
    <citation type="journal article" date="2021" name="Microorganisms">
        <title>Genome Evolution of Filamentous Cyanobacterium Nostoc Species: From Facultative Symbiosis to Free Living.</title>
        <authorList>
            <person name="Huo D."/>
            <person name="Li H."/>
            <person name="Cai F."/>
            <person name="Guo X."/>
            <person name="Qiao Z."/>
            <person name="Wang W."/>
            <person name="Yu G."/>
            <person name="Li R."/>
        </authorList>
    </citation>
    <scope>NUCLEOTIDE SEQUENCE [LARGE SCALE GENOMIC DNA]</scope>
    <source>
        <strain evidence="1 2">CHAB 5714</strain>
    </source>
</reference>
<proteinExistence type="predicted"/>
<organism evidence="1 2">
    <name type="scientific">Nostoc favosum CHAB5714</name>
    <dbReference type="NCBI Taxonomy" id="2780399"/>
    <lineage>
        <taxon>Bacteria</taxon>
        <taxon>Bacillati</taxon>
        <taxon>Cyanobacteriota</taxon>
        <taxon>Cyanophyceae</taxon>
        <taxon>Nostocales</taxon>
        <taxon>Nostocaceae</taxon>
        <taxon>Nostoc</taxon>
        <taxon>Nostoc favosum</taxon>
    </lineage>
</organism>
<comment type="caution">
    <text evidence="1">The sequence shown here is derived from an EMBL/GenBank/DDBJ whole genome shotgun (WGS) entry which is preliminary data.</text>
</comment>
<protein>
    <recommendedName>
        <fullName evidence="3">Transposase</fullName>
    </recommendedName>
</protein>
<evidence type="ECO:0008006" key="3">
    <source>
        <dbReference type="Google" id="ProtNLM"/>
    </source>
</evidence>
<accession>A0ABS8IC77</accession>
<dbReference type="RefSeq" id="WP_229486815.1">
    <property type="nucleotide sequence ID" value="NZ_JAIVFQ010000038.1"/>
</dbReference>
<name>A0ABS8IC77_9NOSO</name>
<gene>
    <name evidence="1" type="ORF">LC586_22100</name>
</gene>
<evidence type="ECO:0000313" key="1">
    <source>
        <dbReference type="EMBL" id="MCC5601823.1"/>
    </source>
</evidence>
<dbReference type="Proteomes" id="UP001199525">
    <property type="component" value="Unassembled WGS sequence"/>
</dbReference>